<evidence type="ECO:0000256" key="3">
    <source>
        <dbReference type="ARBA" id="ARBA00022676"/>
    </source>
</evidence>
<dbReference type="KEGG" id="aaco:K1I37_18730"/>
<evidence type="ECO:0000256" key="9">
    <source>
        <dbReference type="ARBA" id="ARBA00038120"/>
    </source>
</evidence>
<evidence type="ECO:0000259" key="11">
    <source>
        <dbReference type="Pfam" id="PF00535"/>
    </source>
</evidence>
<dbReference type="Gene3D" id="3.90.550.10">
    <property type="entry name" value="Spore Coat Polysaccharide Biosynthesis Protein SpsA, Chain A"/>
    <property type="match status" value="1"/>
</dbReference>
<keyword evidence="3" id="KW-0328">Glycosyltransferase</keyword>
<keyword evidence="2" id="KW-1003">Cell membrane</keyword>
<dbReference type="Pfam" id="PF00535">
    <property type="entry name" value="Glycos_transf_2"/>
    <property type="match status" value="1"/>
</dbReference>
<evidence type="ECO:0000256" key="8">
    <source>
        <dbReference type="ARBA" id="ARBA00037904"/>
    </source>
</evidence>
<keyword evidence="5" id="KW-0125">Carotenoid biosynthesis</keyword>
<dbReference type="GO" id="GO:0005886">
    <property type="term" value="C:plasma membrane"/>
    <property type="evidence" value="ECO:0007669"/>
    <property type="project" value="UniProtKB-SubCell"/>
</dbReference>
<proteinExistence type="inferred from homology"/>
<accession>A0A9E7CVT3</accession>
<keyword evidence="4" id="KW-0808">Transferase</keyword>
<comment type="subcellular location">
    <subcellularLocation>
        <location evidence="1">Cell membrane</location>
    </subcellularLocation>
</comment>
<dbReference type="InterPro" id="IPR029044">
    <property type="entry name" value="Nucleotide-diphossugar_trans"/>
</dbReference>
<evidence type="ECO:0000313" key="12">
    <source>
        <dbReference type="EMBL" id="UNO48668.1"/>
    </source>
</evidence>
<dbReference type="GO" id="GO:0016117">
    <property type="term" value="P:carotenoid biosynthetic process"/>
    <property type="evidence" value="ECO:0007669"/>
    <property type="project" value="UniProtKB-KW"/>
</dbReference>
<dbReference type="RefSeq" id="WP_021295956.1">
    <property type="nucleotide sequence ID" value="NZ_AURB01000113.1"/>
</dbReference>
<keyword evidence="13" id="KW-1185">Reference proteome</keyword>
<accession>T0C6J9</accession>
<evidence type="ECO:0000256" key="7">
    <source>
        <dbReference type="ARBA" id="ARBA00037281"/>
    </source>
</evidence>
<dbReference type="OrthoDB" id="9800276at2"/>
<comment type="similarity">
    <text evidence="9">Belongs to the glycosyltransferase 2 family. CrtQ subfamily.</text>
</comment>
<sequence length="406" mass="45905">MSIWSGVLPEVLLVAWLVVFFRNLPDLLRIPHLTSQESSLFHTDCRHAGEANAPNEHERRMPKVSVVIAAKNEAARIGRTLDSLTSQAYDGDIEIVVVNDRSEDATGHVIDARAKQDSRIRPVHITYLPSGWLGKNHALYQGAKVANGEYILFADADVYFYPDAIHRAMAYAVEHQIDHLTIAPKMIARTTSLQLLTAFFTFNYLLFKRPHSAYRKRTRAHAGIGAFNLVRRSVYDAIGTHRAIMLRPDDDIFLGKLIKKHGYRQQFGIAESFVEIEWYDTTKDMLHGLEKAPLAAFRFSPTALILSMIPLLMLYGGPILGLVVGPGPYRWLYGIACVLMLSLYTVHVAYLKFPKYQIALLPIAMLLFIYGFVRAGVLAHRRGGLIWRDTFYAFDELKINASPHTR</sequence>
<evidence type="ECO:0000256" key="10">
    <source>
        <dbReference type="ARBA" id="ARBA00040345"/>
    </source>
</evidence>
<dbReference type="CDD" id="cd06423">
    <property type="entry name" value="CESA_like"/>
    <property type="match status" value="1"/>
</dbReference>
<evidence type="ECO:0000256" key="1">
    <source>
        <dbReference type="ARBA" id="ARBA00004236"/>
    </source>
</evidence>
<keyword evidence="6" id="KW-0472">Membrane</keyword>
<evidence type="ECO:0000256" key="5">
    <source>
        <dbReference type="ARBA" id="ARBA00022746"/>
    </source>
</evidence>
<dbReference type="eggNOG" id="COG1215">
    <property type="taxonomic scope" value="Bacteria"/>
</dbReference>
<dbReference type="AlphaFoldDB" id="T0C6J9"/>
<dbReference type="GO" id="GO:0016757">
    <property type="term" value="F:glycosyltransferase activity"/>
    <property type="evidence" value="ECO:0007669"/>
    <property type="project" value="UniProtKB-KW"/>
</dbReference>
<evidence type="ECO:0000256" key="2">
    <source>
        <dbReference type="ARBA" id="ARBA00022475"/>
    </source>
</evidence>
<comment type="function">
    <text evidence="7">Catalyzes the glycosylation of 4,4'-diaponeurosporenoate, i.e. the esterification of glucose at the C1'' position with the carboxyl group of 4,4'-diaponeurosporenic acid, to form glycosyl-4,4'-diaponeurosporenoate. This is a step in the biosynthesis of staphyloxanthin, an orange pigment present in most staphylococci strains.</text>
</comment>
<dbReference type="EMBL" id="CP080467">
    <property type="protein sequence ID" value="UNO48668.1"/>
    <property type="molecule type" value="Genomic_DNA"/>
</dbReference>
<dbReference type="SUPFAM" id="SSF53448">
    <property type="entry name" value="Nucleotide-diphospho-sugar transferases"/>
    <property type="match status" value="1"/>
</dbReference>
<reference evidence="13" key="1">
    <citation type="journal article" date="2022" name="G3 (Bethesda)">
        <title>Unveiling the complete genome sequence of Alicyclobacillus acidoterrestris DSM 3922T, a taint-producing strain.</title>
        <authorList>
            <person name="Leonardo I.C."/>
            <person name="Barreto Crespo M.T."/>
            <person name="Gaspar F.B."/>
        </authorList>
    </citation>
    <scope>NUCLEOTIDE SEQUENCE [LARGE SCALE GENOMIC DNA]</scope>
    <source>
        <strain evidence="13">DSM 3922</strain>
    </source>
</reference>
<gene>
    <name evidence="12" type="ORF">K1I37_18730</name>
</gene>
<dbReference type="Proteomes" id="UP000829401">
    <property type="component" value="Chromosome"/>
</dbReference>
<name>T0C6J9_ALIAG</name>
<dbReference type="PANTHER" id="PTHR43646">
    <property type="entry name" value="GLYCOSYLTRANSFERASE"/>
    <property type="match status" value="1"/>
</dbReference>
<organism evidence="12 13">
    <name type="scientific">Alicyclobacillus acidoterrestris (strain ATCC 49025 / DSM 3922 / CIP 106132 / NCIMB 13137 / GD3B)</name>
    <dbReference type="NCBI Taxonomy" id="1356854"/>
    <lineage>
        <taxon>Bacteria</taxon>
        <taxon>Bacillati</taxon>
        <taxon>Bacillota</taxon>
        <taxon>Bacilli</taxon>
        <taxon>Bacillales</taxon>
        <taxon>Alicyclobacillaceae</taxon>
        <taxon>Alicyclobacillus</taxon>
    </lineage>
</organism>
<evidence type="ECO:0000313" key="13">
    <source>
        <dbReference type="Proteomes" id="UP000829401"/>
    </source>
</evidence>
<comment type="pathway">
    <text evidence="8">Carotenoid biosynthesis; staphyloxanthin biosynthesis; staphyloxanthin from farnesyl diphosphate: step 4/5.</text>
</comment>
<dbReference type="PANTHER" id="PTHR43646:SF2">
    <property type="entry name" value="GLYCOSYLTRANSFERASE 2-LIKE DOMAIN-CONTAINING PROTEIN"/>
    <property type="match status" value="1"/>
</dbReference>
<protein>
    <recommendedName>
        <fullName evidence="10">4,4'-diaponeurosporenoate glycosyltransferase</fullName>
    </recommendedName>
</protein>
<dbReference type="STRING" id="1356854.N007_04585"/>
<feature type="domain" description="Glycosyltransferase 2-like" evidence="11">
    <location>
        <begin position="65"/>
        <end position="238"/>
    </location>
</feature>
<evidence type="ECO:0000256" key="4">
    <source>
        <dbReference type="ARBA" id="ARBA00022679"/>
    </source>
</evidence>
<dbReference type="InterPro" id="IPR001173">
    <property type="entry name" value="Glyco_trans_2-like"/>
</dbReference>
<evidence type="ECO:0000256" key="6">
    <source>
        <dbReference type="ARBA" id="ARBA00023136"/>
    </source>
</evidence>